<dbReference type="RefSeq" id="WP_217085084.1">
    <property type="nucleotide sequence ID" value="NZ_CP090751.1"/>
</dbReference>
<organism evidence="1 2">
    <name type="scientific">Burkholderia multivorans</name>
    <dbReference type="NCBI Taxonomy" id="87883"/>
    <lineage>
        <taxon>Bacteria</taxon>
        <taxon>Pseudomonadati</taxon>
        <taxon>Pseudomonadota</taxon>
        <taxon>Betaproteobacteria</taxon>
        <taxon>Burkholderiales</taxon>
        <taxon>Burkholderiaceae</taxon>
        <taxon>Burkholderia</taxon>
        <taxon>Burkholderia cepacia complex</taxon>
    </lineage>
</organism>
<dbReference type="Proteomes" id="UP001196915">
    <property type="component" value="Unassembled WGS sequence"/>
</dbReference>
<accession>A0AAP2HS12</accession>
<gene>
    <name evidence="1" type="ORF">KTE52_31200</name>
</gene>
<reference evidence="1" key="1">
    <citation type="submission" date="2021-06" db="EMBL/GenBank/DDBJ databases">
        <title>A collection of bacterial strains from the Burkholderia cepacia Research Laboratory and Repository.</title>
        <authorList>
            <person name="Lipuma J."/>
            <person name="Spilker T."/>
        </authorList>
    </citation>
    <scope>NUCLEOTIDE SEQUENCE</scope>
    <source>
        <strain evidence="1">AU37435</strain>
    </source>
</reference>
<proteinExistence type="predicted"/>
<dbReference type="PANTHER" id="PTHR43140:SF1">
    <property type="entry name" value="TYPE I RESTRICTION ENZYME ECOKI SPECIFICITY SUBUNIT"/>
    <property type="match status" value="1"/>
</dbReference>
<evidence type="ECO:0000313" key="1">
    <source>
        <dbReference type="EMBL" id="MBU9360792.1"/>
    </source>
</evidence>
<evidence type="ECO:0008006" key="3">
    <source>
        <dbReference type="Google" id="ProtNLM"/>
    </source>
</evidence>
<name>A0AAP2HS12_9BURK</name>
<comment type="caution">
    <text evidence="1">The sequence shown here is derived from an EMBL/GenBank/DDBJ whole genome shotgun (WGS) entry which is preliminary data.</text>
</comment>
<protein>
    <recommendedName>
        <fullName evidence="3">Restriction endonuclease subunit S</fullName>
    </recommendedName>
</protein>
<sequence>MSHYKPYPAYKDSGVEWIGPVPEHWDVMRLRHVAAFKNSNVDKKTYDGQETVSLCNYTDVYYNEFITSNLPFMQATASPAEIEQFTLKKGDVIITKDSEDPSDIGIPALVAEELPGVVCGYHLTMIRGADFVTARLLHRAIQSRPTQAHFFVEAPGITRYGLSQDAIGDLPLCIPPEDERYALTNQIDRETARIDALIAKKTRFIGLLKEKRQALITHAVTKGLDPTVQMKDSGVEWIGEVPEHWITVQLGKLAIARCDGPFGSGLKSEHYQPEGVRVIRLQNIGCGSFKNQDSAFIAHDHWFDVLGGGHDVQPGDLLMAGLGDENNPLGRSCVAPDDLGDALVKADCYRFRINKSKALPAFLALSLSATARAECGFMATGATRDRLNLGLASVRVVALPQVEEQAKIVESIDQATTRIDALIGKTQHSIDLLKERRSAFITAAVTGQIDLRGDA</sequence>
<evidence type="ECO:0000313" key="2">
    <source>
        <dbReference type="Proteomes" id="UP001196915"/>
    </source>
</evidence>
<dbReference type="EMBL" id="JAHPMX010000042">
    <property type="protein sequence ID" value="MBU9360792.1"/>
    <property type="molecule type" value="Genomic_DNA"/>
</dbReference>
<dbReference type="AlphaFoldDB" id="A0AAP2HS12"/>
<dbReference type="InterPro" id="IPR051212">
    <property type="entry name" value="Type-I_RE_S_subunit"/>
</dbReference>
<dbReference type="PANTHER" id="PTHR43140">
    <property type="entry name" value="TYPE-1 RESTRICTION ENZYME ECOKI SPECIFICITY PROTEIN"/>
    <property type="match status" value="1"/>
</dbReference>